<gene>
    <name evidence="1" type="ORF">CCACVL1_11268</name>
</gene>
<dbReference type="Gramene" id="OMO83682">
    <property type="protein sequence ID" value="OMO83682"/>
    <property type="gene ID" value="CCACVL1_11268"/>
</dbReference>
<dbReference type="EMBL" id="AWWV01009845">
    <property type="protein sequence ID" value="OMO83682.1"/>
    <property type="molecule type" value="Genomic_DNA"/>
</dbReference>
<accession>A0A1R3IM83</accession>
<evidence type="ECO:0000313" key="1">
    <source>
        <dbReference type="EMBL" id="OMO83682.1"/>
    </source>
</evidence>
<name>A0A1R3IM83_COCAP</name>
<comment type="caution">
    <text evidence="1">The sequence shown here is derived from an EMBL/GenBank/DDBJ whole genome shotgun (WGS) entry which is preliminary data.</text>
</comment>
<reference evidence="1 2" key="1">
    <citation type="submission" date="2013-09" db="EMBL/GenBank/DDBJ databases">
        <title>Corchorus capsularis genome sequencing.</title>
        <authorList>
            <person name="Alam M."/>
            <person name="Haque M.S."/>
            <person name="Islam M.S."/>
            <person name="Emdad E.M."/>
            <person name="Islam M.M."/>
            <person name="Ahmed B."/>
            <person name="Halim A."/>
            <person name="Hossen Q.M.M."/>
            <person name="Hossain M.Z."/>
            <person name="Ahmed R."/>
            <person name="Khan M.M."/>
            <person name="Islam R."/>
            <person name="Rashid M.M."/>
            <person name="Khan S.A."/>
            <person name="Rahman M.S."/>
            <person name="Alam M."/>
        </authorList>
    </citation>
    <scope>NUCLEOTIDE SEQUENCE [LARGE SCALE GENOMIC DNA]</scope>
    <source>
        <strain evidence="2">cv. CVL-1</strain>
        <tissue evidence="1">Whole seedling</tissue>
    </source>
</reference>
<dbReference type="AlphaFoldDB" id="A0A1R3IM83"/>
<sequence length="67" mass="7534">MGNVLSFVFSRSAISELNPLLSLDLSPEEISSRRRRSILIWRFSVRSSVALQLNLCAPLISTKVCVR</sequence>
<dbReference type="Proteomes" id="UP000188268">
    <property type="component" value="Unassembled WGS sequence"/>
</dbReference>
<evidence type="ECO:0000313" key="2">
    <source>
        <dbReference type="Proteomes" id="UP000188268"/>
    </source>
</evidence>
<protein>
    <submittedName>
        <fullName evidence="1">Uncharacterized protein</fullName>
    </submittedName>
</protein>
<keyword evidence="2" id="KW-1185">Reference proteome</keyword>
<organism evidence="1 2">
    <name type="scientific">Corchorus capsularis</name>
    <name type="common">Jute</name>
    <dbReference type="NCBI Taxonomy" id="210143"/>
    <lineage>
        <taxon>Eukaryota</taxon>
        <taxon>Viridiplantae</taxon>
        <taxon>Streptophyta</taxon>
        <taxon>Embryophyta</taxon>
        <taxon>Tracheophyta</taxon>
        <taxon>Spermatophyta</taxon>
        <taxon>Magnoliopsida</taxon>
        <taxon>eudicotyledons</taxon>
        <taxon>Gunneridae</taxon>
        <taxon>Pentapetalae</taxon>
        <taxon>rosids</taxon>
        <taxon>malvids</taxon>
        <taxon>Malvales</taxon>
        <taxon>Malvaceae</taxon>
        <taxon>Grewioideae</taxon>
        <taxon>Apeibeae</taxon>
        <taxon>Corchorus</taxon>
    </lineage>
</organism>
<proteinExistence type="predicted"/>